<dbReference type="EMBL" id="AUBJ02000001">
    <property type="protein sequence ID" value="MCP2333546.1"/>
    <property type="molecule type" value="Genomic_DNA"/>
</dbReference>
<protein>
    <submittedName>
        <fullName evidence="2">NADPH2:quinone reductase</fullName>
    </submittedName>
</protein>
<dbReference type="PANTHER" id="PTHR43677">
    <property type="entry name" value="SHORT-CHAIN DEHYDROGENASE/REDUCTASE"/>
    <property type="match status" value="1"/>
</dbReference>
<organism evidence="2 3">
    <name type="scientific">Actinoalloteichus caeruleus DSM 43889</name>
    <dbReference type="NCBI Taxonomy" id="1120930"/>
    <lineage>
        <taxon>Bacteria</taxon>
        <taxon>Bacillati</taxon>
        <taxon>Actinomycetota</taxon>
        <taxon>Actinomycetes</taxon>
        <taxon>Pseudonocardiales</taxon>
        <taxon>Pseudonocardiaceae</taxon>
        <taxon>Actinoalloteichus</taxon>
        <taxon>Actinoalloteichus cyanogriseus</taxon>
    </lineage>
</organism>
<dbReference type="InterPro" id="IPR051397">
    <property type="entry name" value="Zn-ADH-like_protein"/>
</dbReference>
<dbReference type="SMART" id="SM00829">
    <property type="entry name" value="PKS_ER"/>
    <property type="match status" value="1"/>
</dbReference>
<evidence type="ECO:0000313" key="2">
    <source>
        <dbReference type="EMBL" id="MCP2333546.1"/>
    </source>
</evidence>
<dbReference type="Gene3D" id="3.90.180.10">
    <property type="entry name" value="Medium-chain alcohol dehydrogenases, catalytic domain"/>
    <property type="match status" value="1"/>
</dbReference>
<dbReference type="Pfam" id="PF08240">
    <property type="entry name" value="ADH_N"/>
    <property type="match status" value="1"/>
</dbReference>
<evidence type="ECO:0000313" key="3">
    <source>
        <dbReference type="Proteomes" id="UP000791080"/>
    </source>
</evidence>
<dbReference type="Pfam" id="PF13602">
    <property type="entry name" value="ADH_zinc_N_2"/>
    <property type="match status" value="1"/>
</dbReference>
<feature type="domain" description="Enoyl reductase (ER)" evidence="1">
    <location>
        <begin position="11"/>
        <end position="333"/>
    </location>
</feature>
<dbReference type="InterPro" id="IPR013154">
    <property type="entry name" value="ADH-like_N"/>
</dbReference>
<comment type="caution">
    <text evidence="2">The sequence shown here is derived from an EMBL/GenBank/DDBJ whole genome shotgun (WGS) entry which is preliminary data.</text>
</comment>
<keyword evidence="3" id="KW-1185">Reference proteome</keyword>
<accession>A0ABT1JLZ8</accession>
<dbReference type="Gene3D" id="3.40.50.720">
    <property type="entry name" value="NAD(P)-binding Rossmann-like Domain"/>
    <property type="match status" value="1"/>
</dbReference>
<dbReference type="InterPro" id="IPR036291">
    <property type="entry name" value="NAD(P)-bd_dom_sf"/>
</dbReference>
<proteinExistence type="predicted"/>
<dbReference type="CDD" id="cd08273">
    <property type="entry name" value="MDR8"/>
    <property type="match status" value="1"/>
</dbReference>
<reference evidence="2 3" key="1">
    <citation type="submission" date="2022-06" db="EMBL/GenBank/DDBJ databases">
        <title>Genomic Encyclopedia of Type Strains, Phase I: the one thousand microbial genomes (KMG-I) project.</title>
        <authorList>
            <person name="Kyrpides N."/>
        </authorList>
    </citation>
    <scope>NUCLEOTIDE SEQUENCE [LARGE SCALE GENOMIC DNA]</scope>
    <source>
        <strain evidence="2 3">DSM 43889</strain>
    </source>
</reference>
<name>A0ABT1JLZ8_ACTCY</name>
<dbReference type="SUPFAM" id="SSF51735">
    <property type="entry name" value="NAD(P)-binding Rossmann-fold domains"/>
    <property type="match status" value="1"/>
</dbReference>
<dbReference type="InterPro" id="IPR020843">
    <property type="entry name" value="ER"/>
</dbReference>
<dbReference type="InterPro" id="IPR011032">
    <property type="entry name" value="GroES-like_sf"/>
</dbReference>
<dbReference type="PANTHER" id="PTHR43677:SF4">
    <property type="entry name" value="QUINONE OXIDOREDUCTASE-LIKE PROTEIN 2"/>
    <property type="match status" value="1"/>
</dbReference>
<dbReference type="SUPFAM" id="SSF50129">
    <property type="entry name" value="GroES-like"/>
    <property type="match status" value="1"/>
</dbReference>
<gene>
    <name evidence="2" type="ORF">G443_003816</name>
</gene>
<sequence>MVRQMELSGFGGPERLVAREREVPGPGTGEVRIRVEASGVAFAEVQMLRGRYPMQPRFPFVPGYDLVGRITAVGPEVAGLAPGDRVAAMPRTGAWADEVVLPASEVVPVPAGVDSGDAVALVTNGVTAWQLAHRSAPVGPGQTVLVHGATGGVGGLLAQLCRQAGATVVGTASEANQEALRAEGVVPVDYRSPDLTERLRRHAPHGYHAVFDHLGPRSVARSRALLAPGGRVVSYGSAATLRDEGGPLRPYLRMLGGLLWWNTLGEPRLTRRRRVSLYYVRPGRRFREDLGTVLGLLAAGTLTPVVHSRHPMSRAADALRILSRGGVHGKIVLVADQERGT</sequence>
<evidence type="ECO:0000259" key="1">
    <source>
        <dbReference type="SMART" id="SM00829"/>
    </source>
</evidence>
<dbReference type="RefSeq" id="WP_026419433.1">
    <property type="nucleotide sequence ID" value="NZ_AUBJ02000001.1"/>
</dbReference>
<dbReference type="Proteomes" id="UP000791080">
    <property type="component" value="Unassembled WGS sequence"/>
</dbReference>